<evidence type="ECO:0000313" key="9">
    <source>
        <dbReference type="Proteomes" id="UP000325315"/>
    </source>
</evidence>
<dbReference type="SUPFAM" id="SSF57903">
    <property type="entry name" value="FYVE/PHD zinc finger"/>
    <property type="match status" value="1"/>
</dbReference>
<dbReference type="CDD" id="cd15571">
    <property type="entry name" value="ePHD"/>
    <property type="match status" value="1"/>
</dbReference>
<keyword evidence="2 4" id="KW-0863">Zinc-finger</keyword>
<dbReference type="PANTHER" id="PTHR13793:SF107">
    <property type="entry name" value="BROMODOMAIN-CONTAINING PROTEIN HOMOLOG"/>
    <property type="match status" value="1"/>
</dbReference>
<dbReference type="PROSITE" id="PS51805">
    <property type="entry name" value="EPHD"/>
    <property type="match status" value="1"/>
</dbReference>
<dbReference type="GO" id="GO:0005634">
    <property type="term" value="C:nucleus"/>
    <property type="evidence" value="ECO:0007669"/>
    <property type="project" value="UniProtKB-ARBA"/>
</dbReference>
<reference evidence="9" key="1">
    <citation type="journal article" date="2019" name="Plant Biotechnol. J.">
        <title>Genome sequencing of the Australian wild diploid species Gossypium australe highlights disease resistance and delayed gland morphogenesis.</title>
        <authorList>
            <person name="Cai Y."/>
            <person name="Cai X."/>
            <person name="Wang Q."/>
            <person name="Wang P."/>
            <person name="Zhang Y."/>
            <person name="Cai C."/>
            <person name="Xu Y."/>
            <person name="Wang K."/>
            <person name="Zhou Z."/>
            <person name="Wang C."/>
            <person name="Geng S."/>
            <person name="Li B."/>
            <person name="Dong Q."/>
            <person name="Hou Y."/>
            <person name="Wang H."/>
            <person name="Ai P."/>
            <person name="Liu Z."/>
            <person name="Yi F."/>
            <person name="Sun M."/>
            <person name="An G."/>
            <person name="Cheng J."/>
            <person name="Zhang Y."/>
            <person name="Shi Q."/>
            <person name="Xie Y."/>
            <person name="Shi X."/>
            <person name="Chang Y."/>
            <person name="Huang F."/>
            <person name="Chen Y."/>
            <person name="Hong S."/>
            <person name="Mi L."/>
            <person name="Sun Q."/>
            <person name="Zhang L."/>
            <person name="Zhou B."/>
            <person name="Peng R."/>
            <person name="Zhang X."/>
            <person name="Liu F."/>
        </authorList>
    </citation>
    <scope>NUCLEOTIDE SEQUENCE [LARGE SCALE GENOMIC DNA]</scope>
    <source>
        <strain evidence="9">cv. PA1801</strain>
    </source>
</reference>
<dbReference type="InterPro" id="IPR050701">
    <property type="entry name" value="Histone_Mod_Regulator"/>
</dbReference>
<dbReference type="InterPro" id="IPR019787">
    <property type="entry name" value="Znf_PHD-finger"/>
</dbReference>
<evidence type="ECO:0000313" key="8">
    <source>
        <dbReference type="EMBL" id="KAA3465285.1"/>
    </source>
</evidence>
<dbReference type="PROSITE" id="PS01359">
    <property type="entry name" value="ZF_PHD_1"/>
    <property type="match status" value="1"/>
</dbReference>
<keyword evidence="1" id="KW-0479">Metal-binding</keyword>
<dbReference type="Pfam" id="PF13832">
    <property type="entry name" value="zf-HC5HC2H_2"/>
    <property type="match status" value="1"/>
</dbReference>
<feature type="region of interest" description="Disordered" evidence="5">
    <location>
        <begin position="302"/>
        <end position="354"/>
    </location>
</feature>
<dbReference type="SMART" id="SM00249">
    <property type="entry name" value="PHD"/>
    <property type="match status" value="2"/>
</dbReference>
<dbReference type="OrthoDB" id="20839at2759"/>
<dbReference type="InterPro" id="IPR019786">
    <property type="entry name" value="Zinc_finger_PHD-type_CS"/>
</dbReference>
<keyword evidence="3" id="KW-0862">Zinc</keyword>
<dbReference type="Gene3D" id="3.30.40.10">
    <property type="entry name" value="Zinc/RING finger domain, C3HC4 (zinc finger)"/>
    <property type="match status" value="2"/>
</dbReference>
<evidence type="ECO:0000256" key="5">
    <source>
        <dbReference type="SAM" id="MobiDB-lite"/>
    </source>
</evidence>
<dbReference type="AlphaFoldDB" id="A0A5B6V822"/>
<sequence>MEVWGRFGCDNASIELRAFCSKHSEIHDNSSSPQHGELCASGTDSSITNQLSLQSIDNSQNSKICQRNGDKIAVGIEGLDDKSGDGELQEIDVSGTRSNAQVASECGEAQHLVDVGLLERTSDDEHSPFSSLNFAMILKKLIDRGKVNVKDIASEIGISADSLSASLNVIPAIVNGSLAPDVQCKIVKWLRNHAYMGTSLKNLKVNIKSLISSKDETDETGTGISDDIMASKSDIADLVAVKPMPPWRRTKNNVRILTDNKILCSSDETTDDIGVVMDEVRVDLLAKEETNDLSKISILDATGRNSANPDVSQDSPERHFHTSEGNSTDLLNDSLHGKSQSERAMTPEKKTDQGNSICSINPIIADLIRTEEFSNFYIHPYTQKQLLQMPNGLLCKNGVGECEGRKDTLYEFYGKSNKFHFTGAKERDLSRLVASSNASVCCSHESEHSMCNEKSCLVDDLELSVKARKLRALKFSPEDEVEGEIIFYQNRLLGNAVSRNHVTDNLVSRVAKSLPQEVEASRTKIWDTMLVNRYLYELREAKKQGRKERRHKEAQAVLAAATAAVAASSRISSRKDGLEDSSHQENVLKLNASVGRAGINSQTRAKDALSRNAVSRTSSEKYSDNVQSVTDFSKGHPRSCDICRRSETVLNPILVCSGCKVAVHLDCYRNVKESTGPWRCELCEELFSSRSSGAPSLNFWEKPYPAAECGLCGGTTGAFRKSVDGQWVHAFCAEWVLESTFRRGQVNPVEGMHLASRGVDVCCICGCKRGACIKCGYGHCQITFHPSCARSAGFCMNVKLGGGKLHHKAYCEQHSVEQRAKV</sequence>
<dbReference type="Proteomes" id="UP000325315">
    <property type="component" value="Unassembled WGS sequence"/>
</dbReference>
<comment type="caution">
    <text evidence="8">The sequence shown here is derived from an EMBL/GenBank/DDBJ whole genome shotgun (WGS) entry which is preliminary data.</text>
</comment>
<gene>
    <name evidence="8" type="ORF">EPI10_000477</name>
</gene>
<evidence type="ECO:0000256" key="1">
    <source>
        <dbReference type="ARBA" id="ARBA00022723"/>
    </source>
</evidence>
<proteinExistence type="predicted"/>
<dbReference type="InterPro" id="IPR011011">
    <property type="entry name" value="Znf_FYVE_PHD"/>
</dbReference>
<protein>
    <submittedName>
        <fullName evidence="8">Protein Jade-1</fullName>
    </submittedName>
</protein>
<keyword evidence="9" id="KW-1185">Reference proteome</keyword>
<dbReference type="PANTHER" id="PTHR13793">
    <property type="entry name" value="PHD FINGER PROTEINS"/>
    <property type="match status" value="1"/>
</dbReference>
<evidence type="ECO:0000259" key="6">
    <source>
        <dbReference type="PROSITE" id="PS50016"/>
    </source>
</evidence>
<evidence type="ECO:0000256" key="4">
    <source>
        <dbReference type="PROSITE-ProRule" id="PRU00146"/>
    </source>
</evidence>
<evidence type="ECO:0000259" key="7">
    <source>
        <dbReference type="PROSITE" id="PS51805"/>
    </source>
</evidence>
<dbReference type="GO" id="GO:0008270">
    <property type="term" value="F:zinc ion binding"/>
    <property type="evidence" value="ECO:0007669"/>
    <property type="project" value="UniProtKB-KW"/>
</dbReference>
<feature type="domain" description="PHD-type" evidence="7">
    <location>
        <begin position="706"/>
        <end position="815"/>
    </location>
</feature>
<organism evidence="8 9">
    <name type="scientific">Gossypium australe</name>
    <dbReference type="NCBI Taxonomy" id="47621"/>
    <lineage>
        <taxon>Eukaryota</taxon>
        <taxon>Viridiplantae</taxon>
        <taxon>Streptophyta</taxon>
        <taxon>Embryophyta</taxon>
        <taxon>Tracheophyta</taxon>
        <taxon>Spermatophyta</taxon>
        <taxon>Magnoliopsida</taxon>
        <taxon>eudicotyledons</taxon>
        <taxon>Gunneridae</taxon>
        <taxon>Pentapetalae</taxon>
        <taxon>rosids</taxon>
        <taxon>malvids</taxon>
        <taxon>Malvales</taxon>
        <taxon>Malvaceae</taxon>
        <taxon>Malvoideae</taxon>
        <taxon>Gossypium</taxon>
    </lineage>
</organism>
<dbReference type="InterPro" id="IPR013083">
    <property type="entry name" value="Znf_RING/FYVE/PHD"/>
</dbReference>
<feature type="compositionally biased region" description="Polar residues" evidence="5">
    <location>
        <begin position="303"/>
        <end position="314"/>
    </location>
</feature>
<name>A0A5B6V822_9ROSI</name>
<dbReference type="Pfam" id="PF13831">
    <property type="entry name" value="PHD_2"/>
    <property type="match status" value="1"/>
</dbReference>
<dbReference type="GO" id="GO:0006357">
    <property type="term" value="P:regulation of transcription by RNA polymerase II"/>
    <property type="evidence" value="ECO:0007669"/>
    <property type="project" value="TreeGrafter"/>
</dbReference>
<dbReference type="InterPro" id="IPR034732">
    <property type="entry name" value="EPHD"/>
</dbReference>
<feature type="compositionally biased region" description="Basic and acidic residues" evidence="5">
    <location>
        <begin position="335"/>
        <end position="352"/>
    </location>
</feature>
<feature type="domain" description="PHD-type" evidence="6">
    <location>
        <begin position="637"/>
        <end position="686"/>
    </location>
</feature>
<accession>A0A5B6V822</accession>
<dbReference type="EMBL" id="SMMG02000007">
    <property type="protein sequence ID" value="KAA3465285.1"/>
    <property type="molecule type" value="Genomic_DNA"/>
</dbReference>
<evidence type="ECO:0000256" key="3">
    <source>
        <dbReference type="ARBA" id="ARBA00022833"/>
    </source>
</evidence>
<dbReference type="PROSITE" id="PS50016">
    <property type="entry name" value="ZF_PHD_2"/>
    <property type="match status" value="1"/>
</dbReference>
<dbReference type="InterPro" id="IPR001965">
    <property type="entry name" value="Znf_PHD"/>
</dbReference>
<evidence type="ECO:0000256" key="2">
    <source>
        <dbReference type="ARBA" id="ARBA00022771"/>
    </source>
</evidence>